<dbReference type="InterPro" id="IPR002121">
    <property type="entry name" value="HRDC_dom"/>
</dbReference>
<reference evidence="4" key="1">
    <citation type="submission" date="2011-04" db="EMBL/GenBank/DDBJ databases">
        <title>Complete sequence of Cellvibrio gilvus ATCC 13127.</title>
        <authorList>
            <person name="Lucas S."/>
            <person name="Han J."/>
            <person name="Lapidus A."/>
            <person name="Cheng J.-F."/>
            <person name="Goodwin L."/>
            <person name="Pitluck S."/>
            <person name="Peters L."/>
            <person name="Munk A."/>
            <person name="Detter J.C."/>
            <person name="Han C."/>
            <person name="Tapia R."/>
            <person name="Land M."/>
            <person name="Hauser L."/>
            <person name="Kyrpides N."/>
            <person name="Ivanova N."/>
            <person name="Ovchinnikova G."/>
            <person name="Pagani I."/>
            <person name="Mead D."/>
            <person name="Brumm P."/>
            <person name="Woyke T."/>
        </authorList>
    </citation>
    <scope>NUCLEOTIDE SEQUENCE [LARGE SCALE GENOMIC DNA]</scope>
    <source>
        <strain evidence="4">ATCC 13127 / NRRL B-14078</strain>
    </source>
</reference>
<dbReference type="PROSITE" id="PS50967">
    <property type="entry name" value="HRDC"/>
    <property type="match status" value="1"/>
</dbReference>
<evidence type="ECO:0000313" key="4">
    <source>
        <dbReference type="Proteomes" id="UP000000485"/>
    </source>
</evidence>
<evidence type="ECO:0000259" key="2">
    <source>
        <dbReference type="PROSITE" id="PS50967"/>
    </source>
</evidence>
<feature type="region of interest" description="Disordered" evidence="1">
    <location>
        <begin position="1"/>
        <end position="40"/>
    </location>
</feature>
<name>F8A498_CELGA</name>
<organism evidence="3 4">
    <name type="scientific">Cellulomonas gilvus (strain ATCC 13127 / NRRL B-14078)</name>
    <name type="common">Cellvibrio gilvus</name>
    <dbReference type="NCBI Taxonomy" id="593907"/>
    <lineage>
        <taxon>Bacteria</taxon>
        <taxon>Bacillati</taxon>
        <taxon>Actinomycetota</taxon>
        <taxon>Actinomycetes</taxon>
        <taxon>Micrococcales</taxon>
        <taxon>Cellulomonadaceae</taxon>
        <taxon>Cellulomonas</taxon>
    </lineage>
</organism>
<dbReference type="InterPro" id="IPR044876">
    <property type="entry name" value="HRDC_dom_sf"/>
</dbReference>
<dbReference type="InterPro" id="IPR012337">
    <property type="entry name" value="RNaseH-like_sf"/>
</dbReference>
<evidence type="ECO:0000256" key="1">
    <source>
        <dbReference type="SAM" id="MobiDB-lite"/>
    </source>
</evidence>
<dbReference type="InterPro" id="IPR002562">
    <property type="entry name" value="3'-5'_exonuclease_dom"/>
</dbReference>
<dbReference type="Proteomes" id="UP000000485">
    <property type="component" value="Chromosome"/>
</dbReference>
<gene>
    <name evidence="3" type="ordered locus">Celgi_1485</name>
</gene>
<dbReference type="GO" id="GO:0003676">
    <property type="term" value="F:nucleic acid binding"/>
    <property type="evidence" value="ECO:0007669"/>
    <property type="project" value="InterPro"/>
</dbReference>
<dbReference type="SUPFAM" id="SSF53098">
    <property type="entry name" value="Ribonuclease H-like"/>
    <property type="match status" value="1"/>
</dbReference>
<dbReference type="GO" id="GO:0006139">
    <property type="term" value="P:nucleobase-containing compound metabolic process"/>
    <property type="evidence" value="ECO:0007669"/>
    <property type="project" value="InterPro"/>
</dbReference>
<dbReference type="SMART" id="SM00341">
    <property type="entry name" value="HRDC"/>
    <property type="match status" value="1"/>
</dbReference>
<dbReference type="AlphaFoldDB" id="F8A498"/>
<proteinExistence type="predicted"/>
<dbReference type="InterPro" id="IPR041605">
    <property type="entry name" value="Exo_C"/>
</dbReference>
<dbReference type="InterPro" id="IPR010997">
    <property type="entry name" value="HRDC-like_sf"/>
</dbReference>
<dbReference type="GO" id="GO:0008408">
    <property type="term" value="F:3'-5' exonuclease activity"/>
    <property type="evidence" value="ECO:0007669"/>
    <property type="project" value="InterPro"/>
</dbReference>
<dbReference type="SMART" id="SM00474">
    <property type="entry name" value="35EXOc"/>
    <property type="match status" value="1"/>
</dbReference>
<dbReference type="InterPro" id="IPR051086">
    <property type="entry name" value="RNase_D-like"/>
</dbReference>
<dbReference type="Gene3D" id="1.10.150.80">
    <property type="entry name" value="HRDC domain"/>
    <property type="match status" value="2"/>
</dbReference>
<feature type="domain" description="HRDC" evidence="2">
    <location>
        <begin position="260"/>
        <end position="340"/>
    </location>
</feature>
<dbReference type="Pfam" id="PF00570">
    <property type="entry name" value="HRDC"/>
    <property type="match status" value="1"/>
</dbReference>
<dbReference type="RefSeq" id="WP_013883523.1">
    <property type="nucleotide sequence ID" value="NC_015671.1"/>
</dbReference>
<dbReference type="Pfam" id="PF01612">
    <property type="entry name" value="DNA_pol_A_exo1"/>
    <property type="match status" value="1"/>
</dbReference>
<dbReference type="STRING" id="593907.Celgi_1485"/>
<keyword evidence="3" id="KW-0269">Exonuclease</keyword>
<feature type="region of interest" description="Disordered" evidence="1">
    <location>
        <begin position="337"/>
        <end position="360"/>
    </location>
</feature>
<protein>
    <submittedName>
        <fullName evidence="3">3'-5' exonuclease</fullName>
    </submittedName>
</protein>
<dbReference type="CDD" id="cd06142">
    <property type="entry name" value="RNaseD_exo"/>
    <property type="match status" value="1"/>
</dbReference>
<keyword evidence="3" id="KW-0378">Hydrolase</keyword>
<dbReference type="eggNOG" id="COG0349">
    <property type="taxonomic scope" value="Bacteria"/>
</dbReference>
<dbReference type="GO" id="GO:0000166">
    <property type="term" value="F:nucleotide binding"/>
    <property type="evidence" value="ECO:0007669"/>
    <property type="project" value="InterPro"/>
</dbReference>
<dbReference type="KEGG" id="cga:Celgi_1485"/>
<dbReference type="InterPro" id="IPR036397">
    <property type="entry name" value="RNaseH_sf"/>
</dbReference>
<dbReference type="OrthoDB" id="144122at2"/>
<dbReference type="Pfam" id="PF18305">
    <property type="entry name" value="DNA_pol_A_exoN"/>
    <property type="match status" value="1"/>
</dbReference>
<dbReference type="PANTHER" id="PTHR47649">
    <property type="entry name" value="RIBONUCLEASE D"/>
    <property type="match status" value="1"/>
</dbReference>
<dbReference type="EMBL" id="CP002665">
    <property type="protein sequence ID" value="AEI12004.1"/>
    <property type="molecule type" value="Genomic_DNA"/>
</dbReference>
<dbReference type="SUPFAM" id="SSF47819">
    <property type="entry name" value="HRDC-like"/>
    <property type="match status" value="1"/>
</dbReference>
<keyword evidence="4" id="KW-1185">Reference proteome</keyword>
<dbReference type="Gene3D" id="3.30.420.10">
    <property type="entry name" value="Ribonuclease H-like superfamily/Ribonuclease H"/>
    <property type="match status" value="1"/>
</dbReference>
<dbReference type="HOGENOM" id="CLU_042387_3_0_11"/>
<keyword evidence="3" id="KW-0540">Nuclease</keyword>
<evidence type="ECO:0000313" key="3">
    <source>
        <dbReference type="EMBL" id="AEI12004.1"/>
    </source>
</evidence>
<sequence length="443" mass="46927">MRPAAPDQGARQGVSAGHPETTAEPVDTTAPGTTEADEPAPPAVVALTEPAEGVPPVVDTPEAYARVVAAFGAGTGPVAVDAERASGYRYGQRSYLVQLRREGAGTALIDPIALPDLSELSEALVGVEWVLHAASQDLPGLVEQNLRPSRVFDTELAARLLGMERVGLAAVVADTLGLGLAKEHSAVDWSTRPLPAEWLRYAALDVEVLVEVRQVLAERLAVAGKAQWAAQEFEAVRTAPPAPPRVEPWRRVSGLHAIRDARRLAVVRELWATRDTNARQRDISPGRVLPDAAIVAAAQALPRAVPQLTALPAFSGKGTRRRAPLWQSAIDRALALPDSELPSVRGPKSDAPPPPRAWADKDPAAAARLAVARDVVTALSAEHTVPVENLLQPDLLRRLCWTPPRPLDADAVAQFLAAGGARPWQVELVTPPLAAAFAALPTA</sequence>
<dbReference type="PANTHER" id="PTHR47649:SF1">
    <property type="entry name" value="RIBONUCLEASE D"/>
    <property type="match status" value="1"/>
</dbReference>
<accession>F8A498</accession>